<dbReference type="InterPro" id="IPR015422">
    <property type="entry name" value="PyrdxlP-dep_Trfase_small"/>
</dbReference>
<proteinExistence type="inferred from homology"/>
<keyword evidence="3 9" id="KW-0808">Transferase</keyword>
<keyword evidence="5" id="KW-0663">Pyridoxal phosphate</keyword>
<dbReference type="Pfam" id="PF00266">
    <property type="entry name" value="Aminotran_5"/>
    <property type="match status" value="1"/>
</dbReference>
<dbReference type="GO" id="GO:0051536">
    <property type="term" value="F:iron-sulfur cluster binding"/>
    <property type="evidence" value="ECO:0007669"/>
    <property type="project" value="UniProtKB-KW"/>
</dbReference>
<dbReference type="GO" id="GO:0046872">
    <property type="term" value="F:metal ion binding"/>
    <property type="evidence" value="ECO:0007669"/>
    <property type="project" value="UniProtKB-KW"/>
</dbReference>
<dbReference type="GO" id="GO:0031071">
    <property type="term" value="F:cysteine desulfurase activity"/>
    <property type="evidence" value="ECO:0007669"/>
    <property type="project" value="UniProtKB-EC"/>
</dbReference>
<dbReference type="InterPro" id="IPR015421">
    <property type="entry name" value="PyrdxlP-dep_Trfase_major"/>
</dbReference>
<dbReference type="EC" id="2.8.1.7" evidence="9"/>
<evidence type="ECO:0000256" key="7">
    <source>
        <dbReference type="ARBA" id="ARBA00023014"/>
    </source>
</evidence>
<keyword evidence="7" id="KW-0411">Iron-sulfur</keyword>
<dbReference type="EMBL" id="OY288114">
    <property type="protein sequence ID" value="CAJ0863379.1"/>
    <property type="molecule type" value="Genomic_DNA"/>
</dbReference>
<keyword evidence="4" id="KW-0479">Metal-binding</keyword>
<sequence length="399" mass="41617">MSTMVKIKVSALQVTQSRIYLDHNATSPLRPEARAAVLAVLETPANASSVHAEGRAAKAALERARAQIARGIGTAARNVTFTSCATEAANLALTPMVQRGRESSAMEVLLLAAGEHPAVLQGHRFPAGAVERVALTPEGTLSLDALDEALARHAGRRVMLALQAVNNETGVIQPVREAAARVHAAGGLLVCDATQAIGRIETTFQTTESDFLFFSSHKLGGPVGAGALAAARDDLHITDTHLRGGGQESGRRAGTENLAGIAGFAAAFEAALAGRGSEVERLGALRDRIERKVAEIAPDARFFGRGAPRVAAVSAFALPGLPAHTLLMALDLAGVAVSSGSACSSGKVRESHVLAAMGAEEKEALRVSLGWSTREEDVEQFGMVLAEVVDRIRSRRSVA</sequence>
<name>A0AA48LYL9_9ZZZZ</name>
<comment type="cofactor">
    <cofactor evidence="1">
        <name>pyridoxal 5'-phosphate</name>
        <dbReference type="ChEBI" id="CHEBI:597326"/>
    </cofactor>
</comment>
<evidence type="ECO:0000256" key="1">
    <source>
        <dbReference type="ARBA" id="ARBA00001933"/>
    </source>
</evidence>
<dbReference type="AlphaFoldDB" id="A0AA48LYL9"/>
<evidence type="ECO:0000256" key="2">
    <source>
        <dbReference type="ARBA" id="ARBA00006490"/>
    </source>
</evidence>
<dbReference type="Gene3D" id="1.10.260.50">
    <property type="match status" value="1"/>
</dbReference>
<keyword evidence="6" id="KW-0408">Iron</keyword>
<reference evidence="9" key="1">
    <citation type="submission" date="2023-07" db="EMBL/GenBank/DDBJ databases">
        <authorList>
            <person name="Pelsma A.J. K."/>
        </authorList>
    </citation>
    <scope>NUCLEOTIDE SEQUENCE</scope>
</reference>
<dbReference type="Gene3D" id="3.90.1150.10">
    <property type="entry name" value="Aspartate Aminotransferase, domain 1"/>
    <property type="match status" value="1"/>
</dbReference>
<gene>
    <name evidence="9" type="primary">iscS/NFS1</name>
    <name evidence="9" type="ORF">AMST5_01575</name>
</gene>
<dbReference type="InterPro" id="IPR016454">
    <property type="entry name" value="Cysteine_dSase"/>
</dbReference>
<dbReference type="PANTHER" id="PTHR11601:SF34">
    <property type="entry name" value="CYSTEINE DESULFURASE"/>
    <property type="match status" value="1"/>
</dbReference>
<dbReference type="PANTHER" id="PTHR11601">
    <property type="entry name" value="CYSTEINE DESULFURYLASE FAMILY MEMBER"/>
    <property type="match status" value="1"/>
</dbReference>
<evidence type="ECO:0000259" key="8">
    <source>
        <dbReference type="Pfam" id="PF00266"/>
    </source>
</evidence>
<evidence type="ECO:0000256" key="5">
    <source>
        <dbReference type="ARBA" id="ARBA00022898"/>
    </source>
</evidence>
<comment type="similarity">
    <text evidence="2">Belongs to the class-V pyridoxal-phosphate-dependent aminotransferase family. NifS/IscS subfamily.</text>
</comment>
<evidence type="ECO:0000313" key="9">
    <source>
        <dbReference type="EMBL" id="CAJ0863379.1"/>
    </source>
</evidence>
<evidence type="ECO:0000256" key="6">
    <source>
        <dbReference type="ARBA" id="ARBA00023004"/>
    </source>
</evidence>
<dbReference type="SUPFAM" id="SSF53383">
    <property type="entry name" value="PLP-dependent transferases"/>
    <property type="match status" value="1"/>
</dbReference>
<dbReference type="InterPro" id="IPR015424">
    <property type="entry name" value="PyrdxlP-dep_Trfase"/>
</dbReference>
<accession>A0AA48LYL9</accession>
<dbReference type="PIRSF" id="PIRSF005572">
    <property type="entry name" value="NifS"/>
    <property type="match status" value="1"/>
</dbReference>
<protein>
    <submittedName>
        <fullName evidence="9">Cysteine desulfurase</fullName>
        <ecNumber evidence="9">2.8.1.7</ecNumber>
    </submittedName>
</protein>
<dbReference type="InterPro" id="IPR000192">
    <property type="entry name" value="Aminotrans_V_dom"/>
</dbReference>
<dbReference type="Gene3D" id="3.40.640.10">
    <property type="entry name" value="Type I PLP-dependent aspartate aminotransferase-like (Major domain)"/>
    <property type="match status" value="1"/>
</dbReference>
<organism evidence="9">
    <name type="scientific">freshwater sediment metagenome</name>
    <dbReference type="NCBI Taxonomy" id="556182"/>
    <lineage>
        <taxon>unclassified sequences</taxon>
        <taxon>metagenomes</taxon>
        <taxon>ecological metagenomes</taxon>
    </lineage>
</organism>
<evidence type="ECO:0000256" key="3">
    <source>
        <dbReference type="ARBA" id="ARBA00022679"/>
    </source>
</evidence>
<evidence type="ECO:0000256" key="4">
    <source>
        <dbReference type="ARBA" id="ARBA00022723"/>
    </source>
</evidence>
<feature type="domain" description="Aminotransferase class V" evidence="8">
    <location>
        <begin position="19"/>
        <end position="381"/>
    </location>
</feature>